<proteinExistence type="predicted"/>
<feature type="compositionally biased region" description="Acidic residues" evidence="1">
    <location>
        <begin position="147"/>
        <end position="164"/>
    </location>
</feature>
<dbReference type="InterPro" id="IPR018911">
    <property type="entry name" value="Gmad2_Ig-like_dom"/>
</dbReference>
<keyword evidence="5" id="KW-1185">Reference proteome</keyword>
<comment type="caution">
    <text evidence="4">The sequence shown here is derived from an EMBL/GenBank/DDBJ whole genome shotgun (WGS) entry which is preliminary data.</text>
</comment>
<name>A0A6L9S5W3_9ACTN</name>
<feature type="compositionally biased region" description="Acidic residues" evidence="1">
    <location>
        <begin position="92"/>
        <end position="137"/>
    </location>
</feature>
<keyword evidence="2" id="KW-0812">Transmembrane</keyword>
<evidence type="ECO:0000313" key="4">
    <source>
        <dbReference type="EMBL" id="NED99891.1"/>
    </source>
</evidence>
<keyword evidence="2" id="KW-1133">Transmembrane helix</keyword>
<dbReference type="AlphaFoldDB" id="A0A6L9S5W3"/>
<evidence type="ECO:0000259" key="3">
    <source>
        <dbReference type="SMART" id="SM00909"/>
    </source>
</evidence>
<organism evidence="4 5">
    <name type="scientific">Phytoactinopolyspora halotolerans</name>
    <dbReference type="NCBI Taxonomy" id="1981512"/>
    <lineage>
        <taxon>Bacteria</taxon>
        <taxon>Bacillati</taxon>
        <taxon>Actinomycetota</taxon>
        <taxon>Actinomycetes</taxon>
        <taxon>Jiangellales</taxon>
        <taxon>Jiangellaceae</taxon>
        <taxon>Phytoactinopolyspora</taxon>
    </lineage>
</organism>
<protein>
    <recommendedName>
        <fullName evidence="3">GerMN domain-containing protein</fullName>
    </recommendedName>
</protein>
<evidence type="ECO:0000313" key="5">
    <source>
        <dbReference type="Proteomes" id="UP000475214"/>
    </source>
</evidence>
<evidence type="ECO:0000256" key="2">
    <source>
        <dbReference type="SAM" id="Phobius"/>
    </source>
</evidence>
<dbReference type="EMBL" id="JAAGOA010000004">
    <property type="protein sequence ID" value="NED99891.1"/>
    <property type="molecule type" value="Genomic_DNA"/>
</dbReference>
<feature type="transmembrane region" description="Helical" evidence="2">
    <location>
        <begin position="45"/>
        <end position="69"/>
    </location>
</feature>
<dbReference type="SMART" id="SM00909">
    <property type="entry name" value="Germane"/>
    <property type="match status" value="1"/>
</dbReference>
<gene>
    <name evidence="4" type="ORF">G1H10_06890</name>
</gene>
<dbReference type="Pfam" id="PF10646">
    <property type="entry name" value="Germane"/>
    <property type="match status" value="1"/>
</dbReference>
<feature type="region of interest" description="Disordered" evidence="1">
    <location>
        <begin position="75"/>
        <end position="166"/>
    </location>
</feature>
<sequence length="413" mass="44044">MNEMNENYSDEEERLRAALHAEAEKVTPSADALAQIRRRTARVAWWRRPIVVGGAVTAVATAAAVVIAINTLGTDQGDLSVSPADSPTDSESTVEDAPDATDDTDQDGDMALDAPEDQAQEESEEETAPGDGADTEADTQPPSDDTGGGDDSEDSSATEEDSAGPDEVYMAADGYALPVYYVVDGRITREWQRVNTPENALVTAVHQALNGPSFDPRYETPWAPVEVLSVEVVDDVIEVNLASPVELAAGAEDAELAVQQLVYTATATASHLIDGVDGALPVRVLVDGEPPENLFGRLDLSEPVTRDDQVDVRYLVQIDNPGYGSDVTSPVTVEGVAAVFEATAVWELRRDGEVIDSGNTMTEEAFVFSPYSIDLGDLEPGTYEITVSEDDASGGEGRDPYFETKQFTVAPTP</sequence>
<keyword evidence="2" id="KW-0472">Membrane</keyword>
<dbReference type="Proteomes" id="UP000475214">
    <property type="component" value="Unassembled WGS sequence"/>
</dbReference>
<accession>A0A6L9S5W3</accession>
<dbReference type="RefSeq" id="WP_163734675.1">
    <property type="nucleotide sequence ID" value="NZ_JAAGOA010000004.1"/>
</dbReference>
<dbReference type="InterPro" id="IPR019606">
    <property type="entry name" value="GerMN"/>
</dbReference>
<dbReference type="Pfam" id="PF10648">
    <property type="entry name" value="Gmad2"/>
    <property type="match status" value="1"/>
</dbReference>
<reference evidence="4 5" key="1">
    <citation type="submission" date="2020-02" db="EMBL/GenBank/DDBJ databases">
        <authorList>
            <person name="Li X.-J."/>
            <person name="Han X.-M."/>
        </authorList>
    </citation>
    <scope>NUCLEOTIDE SEQUENCE [LARGE SCALE GENOMIC DNA]</scope>
    <source>
        <strain evidence="4 5">CCTCC AB 2017055</strain>
    </source>
</reference>
<feature type="domain" description="GerMN" evidence="3">
    <location>
        <begin position="201"/>
        <end position="295"/>
    </location>
</feature>
<feature type="compositionally biased region" description="Polar residues" evidence="1">
    <location>
        <begin position="75"/>
        <end position="91"/>
    </location>
</feature>
<evidence type="ECO:0000256" key="1">
    <source>
        <dbReference type="SAM" id="MobiDB-lite"/>
    </source>
</evidence>